<feature type="region of interest" description="Disordered" evidence="1">
    <location>
        <begin position="101"/>
        <end position="163"/>
    </location>
</feature>
<feature type="compositionally biased region" description="Low complexity" evidence="1">
    <location>
        <begin position="769"/>
        <end position="780"/>
    </location>
</feature>
<dbReference type="Gene3D" id="2.80.10.50">
    <property type="match status" value="1"/>
</dbReference>
<feature type="compositionally biased region" description="Polar residues" evidence="1">
    <location>
        <begin position="266"/>
        <end position="280"/>
    </location>
</feature>
<sequence>MPDDTNRPPQPSNNSSIGGNNSRRNSPESYKAPHINLSSDNLVDPTNYNSSGRVSSSSSSSSSGSSNNYDSTSSLLDAHRLASVDGYEFKMNRLEQAVYRSRMEKQKSNQSNTTNNNSISSFGKTKCEDYYDDRESVSSSDSSYISNRSNHNNLPMESNAARDNIGDRDLSNMFVKISMNSFGDNNNGRDGNDSQYPEHAGRNPNNSSKSLHMHESLSIDLPLELLMMTDKYPKAISRKVLARMLGGKYAYLNNIKNKGNNSIEFGSPYMSTDDTSSNISEVDDGGYVPQNRQQELPASRPTSSSAAASNMNRMNKTPMYLNSFSELDHFNHTPSPHRPISANDLHSKDPINDMWPSLVPPPVPARPAAVSPQRLGATSRPSNYYHTTVQDYIDDSEKVAQVDDYINYKDIVAQQQLLHQQVRQQQEIIEILKRAQLSNQLTSSSPASTSSSQLSNKSVYKAPQKLGSYADLPTQAQPMRSKSAFSLPYEASPDNFSVKSGRTNNDNSPIKDPSPIHPKPIRPANSYYSSPVSYSHPHSPIESLYSGDVSEKDFRSQSRPISVSGQSAYSSSSAATSVLPPRIFIHTSNPQQQQMFDQQSQIQPPFDATSMPGGLPYGSQPAAYPGGPYPIMMPPHPVGPQMIDDDEPCQCSECMESASHIYSSTELSTTTDDDNDDDNNKDNTEVSKPVEPPKKPFYKKPKNLIMIAGLLGMGLKVVNAMEKRKRREKEQLLDEKLKKEMEEKEKKDKEGKDEITTLPLPPPPPLPPVSQSQQQQQQQQPPRPPPMPIAFGPPPQPHINYIQLSSYCGVGDGQNGKTSCPPPPPPPAPAPKALPAPPPNDCTSCSPETLNYILHGTNTNVSYLGPCQGYPQGTTLGARGLSSSSVGLATRGLSNTNGNSGEKSSFTPPNPIGYAPYTFSLYDIRLPLMLPKEINPIHTFPKLYINSPTDPILIGTILALHNPETDCLLQAETQYQVYPKYPQPVCGKDTPDHVFTRWQVLPAHGNGKLQAGAKIAYGYQIRLRQINMRGHLYSHYKKTSIPEGGEGNEVMMVHDPTDPQNPATVCSNGYDESDHWVVESYGNGKYGKVWKASDKIVLRHHVSGLVLRLSAMPYKGIVNKPDAAHRPYCSGRGHTASGDKSDLWEVVPVKPRQFDRDRGGEF</sequence>
<protein>
    <submittedName>
        <fullName evidence="2">Uncharacterized protein</fullName>
    </submittedName>
</protein>
<dbReference type="EMBL" id="JANBPU010000074">
    <property type="protein sequence ID" value="KAJ1917353.1"/>
    <property type="molecule type" value="Genomic_DNA"/>
</dbReference>
<feature type="compositionally biased region" description="Basic and acidic residues" evidence="1">
    <location>
        <begin position="125"/>
        <end position="136"/>
    </location>
</feature>
<feature type="region of interest" description="Disordered" evidence="1">
    <location>
        <begin position="1"/>
        <end position="72"/>
    </location>
</feature>
<feature type="compositionally biased region" description="Low complexity" evidence="1">
    <location>
        <begin position="108"/>
        <end position="121"/>
    </location>
</feature>
<feature type="compositionally biased region" description="Pro residues" evidence="1">
    <location>
        <begin position="781"/>
        <end position="796"/>
    </location>
</feature>
<comment type="caution">
    <text evidence="2">The sequence shown here is derived from an EMBL/GenBank/DDBJ whole genome shotgun (WGS) entry which is preliminary data.</text>
</comment>
<dbReference type="Proteomes" id="UP001150538">
    <property type="component" value="Unassembled WGS sequence"/>
</dbReference>
<dbReference type="OrthoDB" id="5588846at2759"/>
<feature type="region of interest" description="Disordered" evidence="1">
    <location>
        <begin position="662"/>
        <end position="698"/>
    </location>
</feature>
<dbReference type="SUPFAM" id="SSF82109">
    <property type="entry name" value="MIR domain"/>
    <property type="match status" value="1"/>
</dbReference>
<evidence type="ECO:0000313" key="3">
    <source>
        <dbReference type="Proteomes" id="UP001150538"/>
    </source>
</evidence>
<reference evidence="2" key="1">
    <citation type="submission" date="2022-07" db="EMBL/GenBank/DDBJ databases">
        <title>Phylogenomic reconstructions and comparative analyses of Kickxellomycotina fungi.</title>
        <authorList>
            <person name="Reynolds N.K."/>
            <person name="Stajich J.E."/>
            <person name="Barry K."/>
            <person name="Grigoriev I.V."/>
            <person name="Crous P."/>
            <person name="Smith M.E."/>
        </authorList>
    </citation>
    <scope>NUCLEOTIDE SEQUENCE</scope>
    <source>
        <strain evidence="2">NBRC 100468</strain>
    </source>
</reference>
<evidence type="ECO:0000256" key="1">
    <source>
        <dbReference type="SAM" id="MobiDB-lite"/>
    </source>
</evidence>
<gene>
    <name evidence="2" type="ORF">H4219_003264</name>
</gene>
<feature type="region of interest" description="Disordered" evidence="1">
    <location>
        <begin position="181"/>
        <end position="212"/>
    </location>
</feature>
<keyword evidence="3" id="KW-1185">Reference proteome</keyword>
<feature type="region of interest" description="Disordered" evidence="1">
    <location>
        <begin position="266"/>
        <end position="309"/>
    </location>
</feature>
<organism evidence="2 3">
    <name type="scientific">Mycoemilia scoparia</name>
    <dbReference type="NCBI Taxonomy" id="417184"/>
    <lineage>
        <taxon>Eukaryota</taxon>
        <taxon>Fungi</taxon>
        <taxon>Fungi incertae sedis</taxon>
        <taxon>Zoopagomycota</taxon>
        <taxon>Kickxellomycotina</taxon>
        <taxon>Kickxellomycetes</taxon>
        <taxon>Kickxellales</taxon>
        <taxon>Kickxellaceae</taxon>
        <taxon>Mycoemilia</taxon>
    </lineage>
</organism>
<evidence type="ECO:0000313" key="2">
    <source>
        <dbReference type="EMBL" id="KAJ1917353.1"/>
    </source>
</evidence>
<feature type="region of interest" description="Disordered" evidence="1">
    <location>
        <begin position="723"/>
        <end position="796"/>
    </location>
</feature>
<feature type="compositionally biased region" description="Polar residues" evidence="1">
    <location>
        <begin position="494"/>
        <end position="508"/>
    </location>
</feature>
<accession>A0A9W8DSX8</accession>
<feature type="compositionally biased region" description="Low complexity" evidence="1">
    <location>
        <begin position="137"/>
        <end position="150"/>
    </location>
</feature>
<proteinExistence type="predicted"/>
<feature type="region of interest" description="Disordered" evidence="1">
    <location>
        <begin position="493"/>
        <end position="533"/>
    </location>
</feature>
<name>A0A9W8DSX8_9FUNG</name>
<dbReference type="InterPro" id="IPR036300">
    <property type="entry name" value="MIR_dom_sf"/>
</dbReference>
<feature type="compositionally biased region" description="Low complexity" evidence="1">
    <location>
        <begin position="12"/>
        <end position="24"/>
    </location>
</feature>
<feature type="compositionally biased region" description="Pro residues" evidence="1">
    <location>
        <begin position="759"/>
        <end position="768"/>
    </location>
</feature>
<feature type="compositionally biased region" description="Pro residues" evidence="1">
    <location>
        <begin position="820"/>
        <end position="840"/>
    </location>
</feature>
<dbReference type="AlphaFoldDB" id="A0A9W8DSX8"/>
<feature type="compositionally biased region" description="Low complexity" evidence="1">
    <location>
        <begin position="46"/>
        <end position="72"/>
    </location>
</feature>
<feature type="compositionally biased region" description="Polar residues" evidence="1">
    <location>
        <begin position="290"/>
        <end position="302"/>
    </location>
</feature>
<feature type="compositionally biased region" description="Basic and acidic residues" evidence="1">
    <location>
        <begin position="728"/>
        <end position="755"/>
    </location>
</feature>
<feature type="region of interest" description="Disordered" evidence="1">
    <location>
        <begin position="812"/>
        <end position="842"/>
    </location>
</feature>